<dbReference type="InterPro" id="IPR039733">
    <property type="entry name" value="NTAQ1"/>
</dbReference>
<name>A0AAW1CYF0_9HEMI</name>
<keyword evidence="6 8" id="KW-0378">Hydrolase</keyword>
<dbReference type="PANTHER" id="PTHR13035">
    <property type="entry name" value="PROTEIN N-TERMINAL GLUTAMINE AMIDOHYDROLASE"/>
    <property type="match status" value="1"/>
</dbReference>
<dbReference type="InterPro" id="IPR023128">
    <property type="entry name" value="Prot_N_Gln_amidohydro_ab_roll"/>
</dbReference>
<keyword evidence="11" id="KW-1185">Reference proteome</keyword>
<evidence type="ECO:0000313" key="11">
    <source>
        <dbReference type="Proteomes" id="UP001461498"/>
    </source>
</evidence>
<evidence type="ECO:0000256" key="7">
    <source>
        <dbReference type="ARBA" id="ARBA00048768"/>
    </source>
</evidence>
<dbReference type="AlphaFoldDB" id="A0AAW1CYF0"/>
<dbReference type="Proteomes" id="UP001461498">
    <property type="component" value="Unassembled WGS sequence"/>
</dbReference>
<sequence length="174" mass="20513">MTDTLSAVIKRENCVYTSCYCEENIWKLCEQIKNIKPECLENCFVIFVSNHSKQVPIWFQKSGHVEDDYLCVWDYHVFMIEKSSNGTLVFDFDTVLDFPVPFEIYVAKALKPEFNRHYERLFRVIPSNTYLTCFASDRSHMKRKDGSYMQEPPSYSPICTEGILIFLFINKLKL</sequence>
<evidence type="ECO:0000256" key="8">
    <source>
        <dbReference type="RuleBase" id="RU367082"/>
    </source>
</evidence>
<comment type="similarity">
    <text evidence="2 8">Belongs to the NTAQ1 family.</text>
</comment>
<proteinExistence type="inferred from homology"/>
<dbReference type="Gene3D" id="3.10.620.10">
    <property type="entry name" value="Protein N-terminal glutamine amidohydrolase, alpha beta roll"/>
    <property type="match status" value="1"/>
</dbReference>
<dbReference type="GO" id="GO:0070773">
    <property type="term" value="F:protein-N-terminal glutamine amidohydrolase activity"/>
    <property type="evidence" value="ECO:0007669"/>
    <property type="project" value="UniProtKB-UniRule"/>
</dbReference>
<feature type="domain" description="Protein N-terminal glutamine amidohydrolase alpha beta roll" evidence="9">
    <location>
        <begin position="16"/>
        <end position="162"/>
    </location>
</feature>
<reference evidence="10 11" key="1">
    <citation type="submission" date="2022-12" db="EMBL/GenBank/DDBJ databases">
        <title>Chromosome-level genome assembly of true bugs.</title>
        <authorList>
            <person name="Ma L."/>
            <person name="Li H."/>
        </authorList>
    </citation>
    <scope>NUCLEOTIDE SEQUENCE [LARGE SCALE GENOMIC DNA]</scope>
    <source>
        <strain evidence="10">Lab_2022b</strain>
    </source>
</reference>
<gene>
    <name evidence="10" type="ORF">O3M35_010036</name>
</gene>
<comment type="subunit">
    <text evidence="3 8">Monomer.</text>
</comment>
<dbReference type="GO" id="GO:0005634">
    <property type="term" value="C:nucleus"/>
    <property type="evidence" value="ECO:0007669"/>
    <property type="project" value="TreeGrafter"/>
</dbReference>
<evidence type="ECO:0000256" key="3">
    <source>
        <dbReference type="ARBA" id="ARBA00011245"/>
    </source>
</evidence>
<evidence type="ECO:0000256" key="2">
    <source>
        <dbReference type="ARBA" id="ARBA00008985"/>
    </source>
</evidence>
<evidence type="ECO:0000256" key="5">
    <source>
        <dbReference type="ARBA" id="ARBA00021247"/>
    </source>
</evidence>
<evidence type="ECO:0000259" key="9">
    <source>
        <dbReference type="Pfam" id="PF09764"/>
    </source>
</evidence>
<organism evidence="10 11">
    <name type="scientific">Rhynocoris fuscipes</name>
    <dbReference type="NCBI Taxonomy" id="488301"/>
    <lineage>
        <taxon>Eukaryota</taxon>
        <taxon>Metazoa</taxon>
        <taxon>Ecdysozoa</taxon>
        <taxon>Arthropoda</taxon>
        <taxon>Hexapoda</taxon>
        <taxon>Insecta</taxon>
        <taxon>Pterygota</taxon>
        <taxon>Neoptera</taxon>
        <taxon>Paraneoptera</taxon>
        <taxon>Hemiptera</taxon>
        <taxon>Heteroptera</taxon>
        <taxon>Panheteroptera</taxon>
        <taxon>Cimicomorpha</taxon>
        <taxon>Reduviidae</taxon>
        <taxon>Harpactorinae</taxon>
        <taxon>Harpactorini</taxon>
        <taxon>Rhynocoris</taxon>
    </lineage>
</organism>
<dbReference type="Pfam" id="PF09764">
    <property type="entry name" value="Nt_Gln_amidase"/>
    <property type="match status" value="1"/>
</dbReference>
<evidence type="ECO:0000256" key="6">
    <source>
        <dbReference type="ARBA" id="ARBA00022801"/>
    </source>
</evidence>
<comment type="function">
    <text evidence="1 8">Mediates the side-chain deamidation of N-terminal glutamine residues to glutamate, an important step in N-end rule pathway of protein degradation. Conversion of the resulting N-terminal glutamine to glutamate renders the protein susceptible to arginylation, polyubiquitination and degradation as specified by the N-end rule. Does not act on substrates with internal or C-terminal glutamine and does not act on non-glutamine residues in any position.</text>
</comment>
<accession>A0AAW1CYF0</accession>
<dbReference type="GO" id="GO:0005829">
    <property type="term" value="C:cytosol"/>
    <property type="evidence" value="ECO:0007669"/>
    <property type="project" value="TreeGrafter"/>
</dbReference>
<evidence type="ECO:0000256" key="1">
    <source>
        <dbReference type="ARBA" id="ARBA00003923"/>
    </source>
</evidence>
<dbReference type="GO" id="GO:0008418">
    <property type="term" value="F:protein-N-terminal asparagine amidohydrolase activity"/>
    <property type="evidence" value="ECO:0007669"/>
    <property type="project" value="UniProtKB-UniRule"/>
</dbReference>
<protein>
    <recommendedName>
        <fullName evidence="5 8">Protein N-terminal glutamine amidohydrolase</fullName>
        <ecNumber evidence="4 8">3.5.1.122</ecNumber>
    </recommendedName>
    <alternativeName>
        <fullName evidence="8">Protein NH2-terminal glutamine deamidase</fullName>
    </alternativeName>
</protein>
<comment type="caution">
    <text evidence="10">The sequence shown here is derived from an EMBL/GenBank/DDBJ whole genome shotgun (WGS) entry which is preliminary data.</text>
</comment>
<evidence type="ECO:0000256" key="4">
    <source>
        <dbReference type="ARBA" id="ARBA00012718"/>
    </source>
</evidence>
<comment type="catalytic activity">
    <reaction evidence="7 8">
        <text>N-terminal L-glutaminyl-[protein] + H2O = N-terminal L-glutamyl-[protein] + NH4(+)</text>
        <dbReference type="Rhea" id="RHEA:50680"/>
        <dbReference type="Rhea" id="RHEA-COMP:12668"/>
        <dbReference type="Rhea" id="RHEA-COMP:12777"/>
        <dbReference type="ChEBI" id="CHEBI:15377"/>
        <dbReference type="ChEBI" id="CHEBI:28938"/>
        <dbReference type="ChEBI" id="CHEBI:64721"/>
        <dbReference type="ChEBI" id="CHEBI:64722"/>
        <dbReference type="EC" id="3.5.1.122"/>
    </reaction>
</comment>
<evidence type="ECO:0000313" key="10">
    <source>
        <dbReference type="EMBL" id="KAK9503491.1"/>
    </source>
</evidence>
<dbReference type="EC" id="3.5.1.122" evidence="4 8"/>
<dbReference type="PANTHER" id="PTHR13035:SF0">
    <property type="entry name" value="PROTEIN N-TERMINAL GLUTAMINE AMIDOHYDROLASE"/>
    <property type="match status" value="1"/>
</dbReference>
<dbReference type="EMBL" id="JAPXFL010000007">
    <property type="protein sequence ID" value="KAK9503491.1"/>
    <property type="molecule type" value="Genomic_DNA"/>
</dbReference>
<dbReference type="InterPro" id="IPR037132">
    <property type="entry name" value="N_Gln_amidohydro_ab_roll_sf"/>
</dbReference>